<proteinExistence type="predicted"/>
<dbReference type="Proteomes" id="UP000182350">
    <property type="component" value="Unassembled WGS sequence"/>
</dbReference>
<dbReference type="InterPro" id="IPR050570">
    <property type="entry name" value="Cell_wall_metabolism_enzyme"/>
</dbReference>
<dbReference type="Pfam" id="PF18421">
    <property type="entry name" value="Peptidase_M23_N"/>
    <property type="match status" value="1"/>
</dbReference>
<dbReference type="GO" id="GO:0004222">
    <property type="term" value="F:metalloendopeptidase activity"/>
    <property type="evidence" value="ECO:0007669"/>
    <property type="project" value="TreeGrafter"/>
</dbReference>
<dbReference type="PANTHER" id="PTHR21666:SF285">
    <property type="entry name" value="M23 FAMILY METALLOPEPTIDASE"/>
    <property type="match status" value="1"/>
</dbReference>
<dbReference type="InterPro" id="IPR040487">
    <property type="entry name" value="Peptidase_M23_N"/>
</dbReference>
<accession>A0A1K1WUM4</accession>
<protein>
    <submittedName>
        <fullName evidence="3">Peptidase family M23</fullName>
    </submittedName>
</protein>
<dbReference type="PANTHER" id="PTHR21666">
    <property type="entry name" value="PEPTIDASE-RELATED"/>
    <property type="match status" value="1"/>
</dbReference>
<gene>
    <name evidence="3" type="ORF">SAMN02745752_01554</name>
</gene>
<feature type="domain" description="Peptidase family M23 N-terminal" evidence="2">
    <location>
        <begin position="44"/>
        <end position="114"/>
    </location>
</feature>
<feature type="domain" description="M23ase beta-sheet core" evidence="1">
    <location>
        <begin position="188"/>
        <end position="283"/>
    </location>
</feature>
<organism evidence="3 4">
    <name type="scientific">Marinospirillum alkaliphilum DSM 21637</name>
    <dbReference type="NCBI Taxonomy" id="1122209"/>
    <lineage>
        <taxon>Bacteria</taxon>
        <taxon>Pseudomonadati</taxon>
        <taxon>Pseudomonadota</taxon>
        <taxon>Gammaproteobacteria</taxon>
        <taxon>Oceanospirillales</taxon>
        <taxon>Oceanospirillaceae</taxon>
        <taxon>Marinospirillum</taxon>
    </lineage>
</organism>
<name>A0A1K1WUM4_9GAMM</name>
<evidence type="ECO:0000259" key="2">
    <source>
        <dbReference type="Pfam" id="PF18421"/>
    </source>
</evidence>
<dbReference type="STRING" id="1122209.SAMN02745752_01554"/>
<evidence type="ECO:0000259" key="1">
    <source>
        <dbReference type="Pfam" id="PF01551"/>
    </source>
</evidence>
<dbReference type="SUPFAM" id="SSF51261">
    <property type="entry name" value="Duplicated hybrid motif"/>
    <property type="match status" value="1"/>
</dbReference>
<dbReference type="AlphaFoldDB" id="A0A1K1WUM4"/>
<reference evidence="3 4" key="1">
    <citation type="submission" date="2016-11" db="EMBL/GenBank/DDBJ databases">
        <authorList>
            <person name="Jaros S."/>
            <person name="Januszkiewicz K."/>
            <person name="Wedrychowicz H."/>
        </authorList>
    </citation>
    <scope>NUCLEOTIDE SEQUENCE [LARGE SCALE GENOMIC DNA]</scope>
    <source>
        <strain evidence="3 4">DSM 21637</strain>
    </source>
</reference>
<dbReference type="CDD" id="cd12797">
    <property type="entry name" value="M23_peptidase"/>
    <property type="match status" value="1"/>
</dbReference>
<dbReference type="InterPro" id="IPR016047">
    <property type="entry name" value="M23ase_b-sheet_dom"/>
</dbReference>
<dbReference type="Gene3D" id="2.60.40.1590">
    <property type="entry name" value="Peptidoglycan hydrolase domains"/>
    <property type="match status" value="1"/>
</dbReference>
<evidence type="ECO:0000313" key="4">
    <source>
        <dbReference type="Proteomes" id="UP000182350"/>
    </source>
</evidence>
<keyword evidence="4" id="KW-1185">Reference proteome</keyword>
<evidence type="ECO:0000313" key="3">
    <source>
        <dbReference type="EMBL" id="SFX40501.1"/>
    </source>
</evidence>
<sequence length="290" mass="32365">MQSQQARQNTGQAKLNPLVILLLALLLWLPGAVQAAFWPREDRVPGGIAIIEIPQRSESAPHVFFNDRRVYTARHDGRWYAWVGIPLSQSPGLVAALWRTRDGDVPLAFEVNHKDYPEQRLNVEPRHVDLSPEDLARVRRETPELRGAMDIFRPAQEQLPSEVTLPLEGRRTSPFGFRRVFNDQPRNPHNGLDIAAPQGTPIVAALPGRIVAQNHYFFNGKTVVIDHGQGMTSMYCHMHAFADLKVGDRVEAGQVIGQIGTTGRSTGPHLHWTMSLNGARVDPDLFLPAP</sequence>
<dbReference type="EMBL" id="FPJW01000004">
    <property type="protein sequence ID" value="SFX40501.1"/>
    <property type="molecule type" value="Genomic_DNA"/>
</dbReference>
<dbReference type="Pfam" id="PF01551">
    <property type="entry name" value="Peptidase_M23"/>
    <property type="match status" value="1"/>
</dbReference>
<dbReference type="InterPro" id="IPR011055">
    <property type="entry name" value="Dup_hybrid_motif"/>
</dbReference>
<dbReference type="Gene3D" id="2.70.70.10">
    <property type="entry name" value="Glucose Permease (Domain IIA)"/>
    <property type="match status" value="1"/>
</dbReference>